<dbReference type="PANTHER" id="PTHR30290">
    <property type="entry name" value="PERIPLASMIC BINDING COMPONENT OF ABC TRANSPORTER"/>
    <property type="match status" value="1"/>
</dbReference>
<reference evidence="4 5" key="1">
    <citation type="submission" date="2018-11" db="EMBL/GenBank/DDBJ databases">
        <title>Complete Genome Sequence of Vbrio mediterranei 117-T6: a Potential Pathogen Bacteria Isolated from the Conchocelis of Pyropia.</title>
        <authorList>
            <person name="Liu Q."/>
        </authorList>
    </citation>
    <scope>NUCLEOTIDE SEQUENCE [LARGE SCALE GENOMIC DNA]</scope>
    <source>
        <strain evidence="4 5">117-T6</strain>
    </source>
</reference>
<feature type="domain" description="Transcriptional regulator SgrR N-terminal HTH" evidence="3">
    <location>
        <begin position="10"/>
        <end position="122"/>
    </location>
</feature>
<evidence type="ECO:0000259" key="2">
    <source>
        <dbReference type="Pfam" id="PF00496"/>
    </source>
</evidence>
<feature type="domain" description="Solute-binding protein family 5" evidence="2">
    <location>
        <begin position="167"/>
        <end position="311"/>
    </location>
</feature>
<dbReference type="RefSeq" id="WP_124941566.1">
    <property type="nucleotide sequence ID" value="NZ_CP033578.1"/>
</dbReference>
<dbReference type="PANTHER" id="PTHR30290:SF72">
    <property type="entry name" value="HTH-TYPE TRANSCRIPTIONAL REGULATOR SGRR"/>
    <property type="match status" value="1"/>
</dbReference>
<dbReference type="InterPro" id="IPR000914">
    <property type="entry name" value="SBP_5_dom"/>
</dbReference>
<evidence type="ECO:0000313" key="5">
    <source>
        <dbReference type="Proteomes" id="UP000279760"/>
    </source>
</evidence>
<dbReference type="Proteomes" id="UP000279760">
    <property type="component" value="Chromosome 2"/>
</dbReference>
<dbReference type="GO" id="GO:1904680">
    <property type="term" value="F:peptide transmembrane transporter activity"/>
    <property type="evidence" value="ECO:0007669"/>
    <property type="project" value="TreeGrafter"/>
</dbReference>
<dbReference type="Gene3D" id="3.40.190.10">
    <property type="entry name" value="Periplasmic binding protein-like II"/>
    <property type="match status" value="2"/>
</dbReference>
<dbReference type="GO" id="GO:0015833">
    <property type="term" value="P:peptide transport"/>
    <property type="evidence" value="ECO:0007669"/>
    <property type="project" value="TreeGrafter"/>
</dbReference>
<dbReference type="Gene3D" id="3.10.105.10">
    <property type="entry name" value="Dipeptide-binding Protein, Domain 3"/>
    <property type="match status" value="1"/>
</dbReference>
<dbReference type="GO" id="GO:0003677">
    <property type="term" value="F:DNA binding"/>
    <property type="evidence" value="ECO:0007669"/>
    <property type="project" value="UniProtKB-KW"/>
</dbReference>
<dbReference type="SUPFAM" id="SSF53850">
    <property type="entry name" value="Periplasmic binding protein-like II"/>
    <property type="match status" value="1"/>
</dbReference>
<keyword evidence="1" id="KW-0238">DNA-binding</keyword>
<dbReference type="AlphaFoldDB" id="A0A3G4VFR5"/>
<protein>
    <submittedName>
        <fullName evidence="4">Peptide-binding protein</fullName>
    </submittedName>
</protein>
<evidence type="ECO:0000313" key="4">
    <source>
        <dbReference type="EMBL" id="AYV23677.1"/>
    </source>
</evidence>
<gene>
    <name evidence="4" type="ORF">ECB94_20555</name>
</gene>
<organism evidence="4 5">
    <name type="scientific">Vibrio mediterranei</name>
    <dbReference type="NCBI Taxonomy" id="689"/>
    <lineage>
        <taxon>Bacteria</taxon>
        <taxon>Pseudomonadati</taxon>
        <taxon>Pseudomonadota</taxon>
        <taxon>Gammaproteobacteria</taxon>
        <taxon>Vibrionales</taxon>
        <taxon>Vibrionaceae</taxon>
        <taxon>Vibrio</taxon>
    </lineage>
</organism>
<proteinExistence type="predicted"/>
<dbReference type="EMBL" id="CP033578">
    <property type="protein sequence ID" value="AYV23677.1"/>
    <property type="molecule type" value="Genomic_DNA"/>
</dbReference>
<dbReference type="Pfam" id="PF12793">
    <property type="entry name" value="SgrR_N"/>
    <property type="match status" value="1"/>
</dbReference>
<dbReference type="InterPro" id="IPR025370">
    <property type="entry name" value="SgrR_HTH_N"/>
</dbReference>
<accession>A0A3G4VFR5</accession>
<dbReference type="InterPro" id="IPR039424">
    <property type="entry name" value="SBP_5"/>
</dbReference>
<dbReference type="Pfam" id="PF00496">
    <property type="entry name" value="SBP_bac_5"/>
    <property type="match status" value="1"/>
</dbReference>
<sequence>MPEISNDRALLYYQRLAVLGTNKDISTTIDKLAELMFTSTRHSRTLLKQLDEKGWIDWQPKVGRNQRSILHLNHSESTLVVNVASEHISQGHYEKALQLLGGDKALFGQVLQQTAGPQVREGVVHIQLTYDRLLSPLDTTNSLRNSERFLTRQVFSCLTRCDGEGNVEPDLAHHWRYDSQALTWRFYLRPHLRFHDEAPIDAETIAELFMRLKQHPNYCSLLANVVTICAVGRLCIEFTLSQPEPGFAALLADYRFSVLPSAQLENNSVRIGSGPFKLVEHSQEQLDLQAFEHYHGLCALSDSVTIWQLPKAGTSSCSTSLATYDLPTPYDAVCSHLVSTESGTEPSTQATPQSRIEDGCLLAMFNHSAALDSTQRHYLGQLMNSRPVLQQLSNNDAARVQGIAAYNLLPSWMKVLIPPAETSPLPKQLDIAIYQHHALRASAQVVADLLLRVGVSCQINEYSYADFYELCARHNLEEEIILTSMSLDDNRPSSAFIWLATDRVLRQCLTPSTEQWLQHELEQVRQQNQSTEYMAVLEPIASTLVSDRWIIPLFHHKQTLNFADQLQGVSMTIWGWPDIKNVWVEE</sequence>
<name>A0A3G4VFR5_9VIBR</name>
<evidence type="ECO:0000259" key="3">
    <source>
        <dbReference type="Pfam" id="PF12793"/>
    </source>
</evidence>
<evidence type="ECO:0000256" key="1">
    <source>
        <dbReference type="ARBA" id="ARBA00023125"/>
    </source>
</evidence>